<protein>
    <submittedName>
        <fullName evidence="13">TonB-dependent receptor</fullName>
    </submittedName>
</protein>
<dbReference type="InterPro" id="IPR012910">
    <property type="entry name" value="Plug_dom"/>
</dbReference>
<evidence type="ECO:0000256" key="9">
    <source>
        <dbReference type="RuleBase" id="RU003357"/>
    </source>
</evidence>
<feature type="signal peptide" evidence="10">
    <location>
        <begin position="1"/>
        <end position="27"/>
    </location>
</feature>
<dbReference type="Proteomes" id="UP000631300">
    <property type="component" value="Unassembled WGS sequence"/>
</dbReference>
<gene>
    <name evidence="13" type="ORF">GCM10007391_09920</name>
</gene>
<accession>A0A918JJM0</accession>
<comment type="caution">
    <text evidence="13">The sequence shown here is derived from an EMBL/GenBank/DDBJ whole genome shotgun (WGS) entry which is preliminary data.</text>
</comment>
<keyword evidence="10" id="KW-0732">Signal</keyword>
<dbReference type="PANTHER" id="PTHR47234:SF2">
    <property type="entry name" value="TONB-DEPENDENT RECEPTOR"/>
    <property type="match status" value="1"/>
</dbReference>
<evidence type="ECO:0000256" key="1">
    <source>
        <dbReference type="ARBA" id="ARBA00004571"/>
    </source>
</evidence>
<keyword evidence="6 8" id="KW-0472">Membrane</keyword>
<evidence type="ECO:0000256" key="3">
    <source>
        <dbReference type="ARBA" id="ARBA00022452"/>
    </source>
</evidence>
<evidence type="ECO:0000259" key="11">
    <source>
        <dbReference type="Pfam" id="PF00593"/>
    </source>
</evidence>
<evidence type="ECO:0000313" key="13">
    <source>
        <dbReference type="EMBL" id="GGW79215.1"/>
    </source>
</evidence>
<dbReference type="EMBL" id="BMXP01000002">
    <property type="protein sequence ID" value="GGW79215.1"/>
    <property type="molecule type" value="Genomic_DNA"/>
</dbReference>
<keyword evidence="3 8" id="KW-1134">Transmembrane beta strand</keyword>
<evidence type="ECO:0000256" key="5">
    <source>
        <dbReference type="ARBA" id="ARBA00023077"/>
    </source>
</evidence>
<evidence type="ECO:0000256" key="8">
    <source>
        <dbReference type="PROSITE-ProRule" id="PRU01360"/>
    </source>
</evidence>
<evidence type="ECO:0000256" key="7">
    <source>
        <dbReference type="ARBA" id="ARBA00023237"/>
    </source>
</evidence>
<proteinExistence type="inferred from homology"/>
<name>A0A918JJM0_9ALTE</name>
<keyword evidence="13" id="KW-0675">Receptor</keyword>
<dbReference type="Gene3D" id="2.170.130.10">
    <property type="entry name" value="TonB-dependent receptor, plug domain"/>
    <property type="match status" value="1"/>
</dbReference>
<sequence>MMGENHMKLSVLSAAVGSAMRIAAASAVVLSPAVVAQQAEPASQTSDDMVERIQVTGSNIRGVDLEGSQPLTVLDEEDIAKTGANTISELMRTVSQTRGGVGTFDTTQSGATSTSTPPGQAAASLRGIGPSATLTLVNGRRIAASSFAAGTENFVDINSIPASAIKRVEILATGASAIYGADAVAGVINYILKDDYEGLELNASYENTVDDDDHGAINLQALWGTQVADGNLTLFADYYDRKSIRATDFAATRDPILQSGYSYLPKPTPNIYYLSTQDFYEIGAPNCETELVSTELDEDICAYYGNQDDFFETPLETFSGGLTFTRDIDDMVWKTDILASHSSSTSYSTPAPINQINDEEGPWVALDALDVFPDATRNALLDGIYSEFFDTYLGRELEGFRYDARFESPRTVEVDTTAVRLVSSLSGSWGEWDWEGGVTYSRSESEQEAVAGIYNRYRYSAAVFGELCSDGSFASYNAGTDNLSCATGTLLPSYNPFAVDDAANQEILALTQSRPTRDGTSEVMGVDFKVNGSLMEFGGDFIRMAAGVELRHEEITDDPSLEAQARPENGYLVDVYGFGSSKSSADRRQFGVFTEFHIPLTEQVDVSLAGRFDDYDDFGSTFNPKVGVTYRPTDNLILRGSWSTAFRAPSLTQAGVDLRTTRASFDCSANQAVSDLYCEGEGAVRGNNVLELGNPRLEAEESESYSLGLAYSPTKYTHLTIDYWQFDHEEIVDTNMTGVLARAINDASLRHCGLVPQGETGISYEERLCLVTDNNGLTIEEDGANLNQILANWVEFENPRYAELPLFRDHVLQLENTGTQELEGIDLSLTHDIVFDQGDLELGLSGTHYLTYDRNKPGSDEIESLAGQFRYPETIATAEIFWTTEDWYAGAYIYYTDSYKDETIRLRGREIDELEALGALDENGERDISSWTTVSFSAGYYFENADVRLTIDNLFDRDAPVAYGSARGFDAYNHDPYGTMYTLSLSYYFD</sequence>
<comment type="subcellular location">
    <subcellularLocation>
        <location evidence="1 8">Cell outer membrane</location>
        <topology evidence="1 8">Multi-pass membrane protein</topology>
    </subcellularLocation>
</comment>
<dbReference type="Pfam" id="PF07715">
    <property type="entry name" value="Plug"/>
    <property type="match status" value="1"/>
</dbReference>
<dbReference type="InterPro" id="IPR039426">
    <property type="entry name" value="TonB-dep_rcpt-like"/>
</dbReference>
<keyword evidence="7 8" id="KW-0998">Cell outer membrane</keyword>
<keyword evidence="14" id="KW-1185">Reference proteome</keyword>
<dbReference type="GO" id="GO:0009279">
    <property type="term" value="C:cell outer membrane"/>
    <property type="evidence" value="ECO:0007669"/>
    <property type="project" value="UniProtKB-SubCell"/>
</dbReference>
<comment type="similarity">
    <text evidence="8 9">Belongs to the TonB-dependent receptor family.</text>
</comment>
<dbReference type="InterPro" id="IPR037066">
    <property type="entry name" value="Plug_dom_sf"/>
</dbReference>
<dbReference type="Pfam" id="PF00593">
    <property type="entry name" value="TonB_dep_Rec_b-barrel"/>
    <property type="match status" value="1"/>
</dbReference>
<evidence type="ECO:0000256" key="2">
    <source>
        <dbReference type="ARBA" id="ARBA00022448"/>
    </source>
</evidence>
<feature type="domain" description="TonB-dependent receptor-like beta-barrel" evidence="11">
    <location>
        <begin position="435"/>
        <end position="954"/>
    </location>
</feature>
<organism evidence="13 14">
    <name type="scientific">Alteromonas halophila</name>
    <dbReference type="NCBI Taxonomy" id="516698"/>
    <lineage>
        <taxon>Bacteria</taxon>
        <taxon>Pseudomonadati</taxon>
        <taxon>Pseudomonadota</taxon>
        <taxon>Gammaproteobacteria</taxon>
        <taxon>Alteromonadales</taxon>
        <taxon>Alteromonadaceae</taxon>
        <taxon>Alteromonas/Salinimonas group</taxon>
        <taxon>Alteromonas</taxon>
    </lineage>
</organism>
<keyword evidence="5 9" id="KW-0798">TonB box</keyword>
<evidence type="ECO:0000256" key="6">
    <source>
        <dbReference type="ARBA" id="ARBA00023136"/>
    </source>
</evidence>
<evidence type="ECO:0000259" key="12">
    <source>
        <dbReference type="Pfam" id="PF07715"/>
    </source>
</evidence>
<dbReference type="InterPro" id="IPR036942">
    <property type="entry name" value="Beta-barrel_TonB_sf"/>
</dbReference>
<feature type="chain" id="PRO_5037182001" evidence="10">
    <location>
        <begin position="28"/>
        <end position="990"/>
    </location>
</feature>
<evidence type="ECO:0000256" key="4">
    <source>
        <dbReference type="ARBA" id="ARBA00022692"/>
    </source>
</evidence>
<reference evidence="13" key="2">
    <citation type="submission" date="2020-09" db="EMBL/GenBank/DDBJ databases">
        <authorList>
            <person name="Sun Q."/>
            <person name="Kim S."/>
        </authorList>
    </citation>
    <scope>NUCLEOTIDE SEQUENCE</scope>
    <source>
        <strain evidence="13">KCTC 22164</strain>
    </source>
</reference>
<reference evidence="13" key="1">
    <citation type="journal article" date="2014" name="Int. J. Syst. Evol. Microbiol.">
        <title>Complete genome sequence of Corynebacterium casei LMG S-19264T (=DSM 44701T), isolated from a smear-ripened cheese.</title>
        <authorList>
            <consortium name="US DOE Joint Genome Institute (JGI-PGF)"/>
            <person name="Walter F."/>
            <person name="Albersmeier A."/>
            <person name="Kalinowski J."/>
            <person name="Ruckert C."/>
        </authorList>
    </citation>
    <scope>NUCLEOTIDE SEQUENCE</scope>
    <source>
        <strain evidence="13">KCTC 22164</strain>
    </source>
</reference>
<dbReference type="PANTHER" id="PTHR47234">
    <property type="match status" value="1"/>
</dbReference>
<dbReference type="PROSITE" id="PS52016">
    <property type="entry name" value="TONB_DEPENDENT_REC_3"/>
    <property type="match status" value="1"/>
</dbReference>
<dbReference type="AlphaFoldDB" id="A0A918JJM0"/>
<feature type="domain" description="TonB-dependent receptor plug" evidence="12">
    <location>
        <begin position="68"/>
        <end position="187"/>
    </location>
</feature>
<evidence type="ECO:0000313" key="14">
    <source>
        <dbReference type="Proteomes" id="UP000631300"/>
    </source>
</evidence>
<dbReference type="Gene3D" id="2.40.170.20">
    <property type="entry name" value="TonB-dependent receptor, beta-barrel domain"/>
    <property type="match status" value="1"/>
</dbReference>
<dbReference type="InterPro" id="IPR000531">
    <property type="entry name" value="Beta-barrel_TonB"/>
</dbReference>
<keyword evidence="2 8" id="KW-0813">Transport</keyword>
<dbReference type="SUPFAM" id="SSF56935">
    <property type="entry name" value="Porins"/>
    <property type="match status" value="1"/>
</dbReference>
<evidence type="ECO:0000256" key="10">
    <source>
        <dbReference type="SAM" id="SignalP"/>
    </source>
</evidence>
<keyword evidence="4 8" id="KW-0812">Transmembrane</keyword>